<evidence type="ECO:0000313" key="3">
    <source>
        <dbReference type="Proteomes" id="UP000184255"/>
    </source>
</evidence>
<dbReference type="Proteomes" id="UP000184255">
    <property type="component" value="Unassembled WGS sequence"/>
</dbReference>
<protein>
    <submittedName>
        <fullName evidence="2">Uncharacterized protein</fullName>
    </submittedName>
</protein>
<dbReference type="EMBL" id="FCQH01000029">
    <property type="protein sequence ID" value="CVL09012.1"/>
    <property type="molecule type" value="Genomic_DNA"/>
</dbReference>
<dbReference type="AlphaFoldDB" id="A0A1L7UII8"/>
<name>A0A1L7UII8_FUSMA</name>
<organism evidence="2 3">
    <name type="scientific">Fusarium mangiferae</name>
    <name type="common">Mango malformation disease fungus</name>
    <dbReference type="NCBI Taxonomy" id="192010"/>
    <lineage>
        <taxon>Eukaryota</taxon>
        <taxon>Fungi</taxon>
        <taxon>Dikarya</taxon>
        <taxon>Ascomycota</taxon>
        <taxon>Pezizomycotina</taxon>
        <taxon>Sordariomycetes</taxon>
        <taxon>Hypocreomycetidae</taxon>
        <taxon>Hypocreales</taxon>
        <taxon>Nectriaceae</taxon>
        <taxon>Fusarium</taxon>
        <taxon>Fusarium fujikuroi species complex</taxon>
    </lineage>
</organism>
<comment type="caution">
    <text evidence="2">The sequence shown here is derived from an EMBL/GenBank/DDBJ whole genome shotgun (WGS) entry which is preliminary data.</text>
</comment>
<evidence type="ECO:0000256" key="1">
    <source>
        <dbReference type="SAM" id="MobiDB-lite"/>
    </source>
</evidence>
<proteinExistence type="predicted"/>
<feature type="compositionally biased region" description="Basic and acidic residues" evidence="1">
    <location>
        <begin position="189"/>
        <end position="204"/>
    </location>
</feature>
<accession>A0A1L7UII8</accession>
<dbReference type="RefSeq" id="XP_041691418.1">
    <property type="nucleotide sequence ID" value="XM_041826104.1"/>
</dbReference>
<feature type="compositionally biased region" description="Basic residues" evidence="1">
    <location>
        <begin position="91"/>
        <end position="103"/>
    </location>
</feature>
<sequence>MEKRVHRQLKVDRVKVLEAAAERMRDQAIVVDEWRDFLEMIQKAIRDSNLDNRHALPHLAQRIHESRIPDGGCHKLRNRIWEDDGFMAKAIHKAGQKQSKKGVAKSGPELQRDKSNVTGSHTQHVATDAPTLPLPDQDGSDELPLSSKDSMSGSHSDKLSTSPSRAVSVDSDEGFPAPPTRYPVGEIISRLRDDKCLQSNDIHR</sequence>
<reference evidence="3" key="1">
    <citation type="journal article" date="2016" name="Genome Biol. Evol.">
        <title>Comparative 'omics' of the Fusarium fujikuroi species complex highlights differences in genetic potential and metabolite synthesis.</title>
        <authorList>
            <person name="Niehaus E.-M."/>
            <person name="Muensterkoetter M."/>
            <person name="Proctor R.H."/>
            <person name="Brown D.W."/>
            <person name="Sharon A."/>
            <person name="Idan Y."/>
            <person name="Oren-Young L."/>
            <person name="Sieber C.M."/>
            <person name="Novak O."/>
            <person name="Pencik A."/>
            <person name="Tarkowska D."/>
            <person name="Hromadova K."/>
            <person name="Freeman S."/>
            <person name="Maymon M."/>
            <person name="Elazar M."/>
            <person name="Youssef S.A."/>
            <person name="El-Shabrawy E.S.M."/>
            <person name="Shalaby A.B.A."/>
            <person name="Houterman P."/>
            <person name="Brock N.L."/>
            <person name="Burkhardt I."/>
            <person name="Tsavkelova E.A."/>
            <person name="Dickschat J.S."/>
            <person name="Galuszka P."/>
            <person name="Gueldener U."/>
            <person name="Tudzynski B."/>
        </authorList>
    </citation>
    <scope>NUCLEOTIDE SEQUENCE [LARGE SCALE GENOMIC DNA]</scope>
    <source>
        <strain evidence="3">MRC7560</strain>
    </source>
</reference>
<keyword evidence="3" id="KW-1185">Reference proteome</keyword>
<dbReference type="GeneID" id="65095059"/>
<gene>
    <name evidence="2" type="ORF">FMAN_16269</name>
</gene>
<evidence type="ECO:0000313" key="2">
    <source>
        <dbReference type="EMBL" id="CVL09012.1"/>
    </source>
</evidence>
<feature type="compositionally biased region" description="Polar residues" evidence="1">
    <location>
        <begin position="116"/>
        <end position="125"/>
    </location>
</feature>
<feature type="region of interest" description="Disordered" evidence="1">
    <location>
        <begin position="91"/>
        <end position="204"/>
    </location>
</feature>
<dbReference type="VEuPathDB" id="FungiDB:FMAN_16269"/>